<name>A0A2K1KVN1_PHYPA</name>
<organism evidence="1">
    <name type="scientific">Physcomitrium patens</name>
    <name type="common">Spreading-leaved earth moss</name>
    <name type="synonym">Physcomitrella patens</name>
    <dbReference type="NCBI Taxonomy" id="3218"/>
    <lineage>
        <taxon>Eukaryota</taxon>
        <taxon>Viridiplantae</taxon>
        <taxon>Streptophyta</taxon>
        <taxon>Embryophyta</taxon>
        <taxon>Bryophyta</taxon>
        <taxon>Bryophytina</taxon>
        <taxon>Bryopsida</taxon>
        <taxon>Funariidae</taxon>
        <taxon>Funariales</taxon>
        <taxon>Funariaceae</taxon>
        <taxon>Physcomitrium</taxon>
    </lineage>
</organism>
<protein>
    <submittedName>
        <fullName evidence="1 2">Uncharacterized protein</fullName>
    </submittedName>
</protein>
<dbReference type="AlphaFoldDB" id="A0A2K1KVN1"/>
<keyword evidence="3" id="KW-1185">Reference proteome</keyword>
<reference evidence="1 3" key="1">
    <citation type="journal article" date="2008" name="Science">
        <title>The Physcomitrella genome reveals evolutionary insights into the conquest of land by plants.</title>
        <authorList>
            <person name="Rensing S."/>
            <person name="Lang D."/>
            <person name="Zimmer A."/>
            <person name="Terry A."/>
            <person name="Salamov A."/>
            <person name="Shapiro H."/>
            <person name="Nishiyama T."/>
            <person name="Perroud P.-F."/>
            <person name="Lindquist E."/>
            <person name="Kamisugi Y."/>
            <person name="Tanahashi T."/>
            <person name="Sakakibara K."/>
            <person name="Fujita T."/>
            <person name="Oishi K."/>
            <person name="Shin-I T."/>
            <person name="Kuroki Y."/>
            <person name="Toyoda A."/>
            <person name="Suzuki Y."/>
            <person name="Hashimoto A."/>
            <person name="Yamaguchi K."/>
            <person name="Sugano A."/>
            <person name="Kohara Y."/>
            <person name="Fujiyama A."/>
            <person name="Anterola A."/>
            <person name="Aoki S."/>
            <person name="Ashton N."/>
            <person name="Barbazuk W.B."/>
            <person name="Barker E."/>
            <person name="Bennetzen J."/>
            <person name="Bezanilla M."/>
            <person name="Blankenship R."/>
            <person name="Cho S.H."/>
            <person name="Dutcher S."/>
            <person name="Estelle M."/>
            <person name="Fawcett J.A."/>
            <person name="Gundlach H."/>
            <person name="Hanada K."/>
            <person name="Heyl A."/>
            <person name="Hicks K.A."/>
            <person name="Hugh J."/>
            <person name="Lohr M."/>
            <person name="Mayer K."/>
            <person name="Melkozernov A."/>
            <person name="Murata T."/>
            <person name="Nelson D."/>
            <person name="Pils B."/>
            <person name="Prigge M."/>
            <person name="Reiss B."/>
            <person name="Renner T."/>
            <person name="Rombauts S."/>
            <person name="Rushton P."/>
            <person name="Sanderfoot A."/>
            <person name="Schween G."/>
            <person name="Shiu S.-H."/>
            <person name="Stueber K."/>
            <person name="Theodoulou F.L."/>
            <person name="Tu H."/>
            <person name="Van de Peer Y."/>
            <person name="Verrier P.J."/>
            <person name="Waters E."/>
            <person name="Wood A."/>
            <person name="Yang L."/>
            <person name="Cove D."/>
            <person name="Cuming A."/>
            <person name="Hasebe M."/>
            <person name="Lucas S."/>
            <person name="Mishler D.B."/>
            <person name="Reski R."/>
            <person name="Grigoriev I."/>
            <person name="Quatrano R.S."/>
            <person name="Boore J.L."/>
        </authorList>
    </citation>
    <scope>NUCLEOTIDE SEQUENCE [LARGE SCALE GENOMIC DNA]</scope>
    <source>
        <strain evidence="2 3">cv. Gransden 2004</strain>
    </source>
</reference>
<reference evidence="2" key="3">
    <citation type="submission" date="2020-12" db="UniProtKB">
        <authorList>
            <consortium name="EnsemblPlants"/>
        </authorList>
    </citation>
    <scope>IDENTIFICATION</scope>
</reference>
<reference evidence="1 3" key="2">
    <citation type="journal article" date="2018" name="Plant J.">
        <title>The Physcomitrella patens chromosome-scale assembly reveals moss genome structure and evolution.</title>
        <authorList>
            <person name="Lang D."/>
            <person name="Ullrich K.K."/>
            <person name="Murat F."/>
            <person name="Fuchs J."/>
            <person name="Jenkins J."/>
            <person name="Haas F.B."/>
            <person name="Piednoel M."/>
            <person name="Gundlach H."/>
            <person name="Van Bel M."/>
            <person name="Meyberg R."/>
            <person name="Vives C."/>
            <person name="Morata J."/>
            <person name="Symeonidi A."/>
            <person name="Hiss M."/>
            <person name="Muchero W."/>
            <person name="Kamisugi Y."/>
            <person name="Saleh O."/>
            <person name="Blanc G."/>
            <person name="Decker E.L."/>
            <person name="van Gessel N."/>
            <person name="Grimwood J."/>
            <person name="Hayes R.D."/>
            <person name="Graham S.W."/>
            <person name="Gunter L.E."/>
            <person name="McDaniel S.F."/>
            <person name="Hoernstein S.N.W."/>
            <person name="Larsson A."/>
            <person name="Li F.W."/>
            <person name="Perroud P.F."/>
            <person name="Phillips J."/>
            <person name="Ranjan P."/>
            <person name="Rokshar D.S."/>
            <person name="Rothfels C.J."/>
            <person name="Schneider L."/>
            <person name="Shu S."/>
            <person name="Stevenson D.W."/>
            <person name="Thummler F."/>
            <person name="Tillich M."/>
            <person name="Villarreal Aguilar J.C."/>
            <person name="Widiez T."/>
            <person name="Wong G.K."/>
            <person name="Wymore A."/>
            <person name="Zhang Y."/>
            <person name="Zimmer A.D."/>
            <person name="Quatrano R.S."/>
            <person name="Mayer K.F.X."/>
            <person name="Goodstein D."/>
            <person name="Casacuberta J.M."/>
            <person name="Vandepoele K."/>
            <person name="Reski R."/>
            <person name="Cuming A.C."/>
            <person name="Tuskan G.A."/>
            <person name="Maumus F."/>
            <person name="Salse J."/>
            <person name="Schmutz J."/>
            <person name="Rensing S.A."/>
        </authorList>
    </citation>
    <scope>NUCLEOTIDE SEQUENCE [LARGE SCALE GENOMIC DNA]</scope>
    <source>
        <strain evidence="2 3">cv. Gransden 2004</strain>
    </source>
</reference>
<dbReference type="EnsemblPlants" id="Pp3c3_23390V3.1">
    <property type="protein sequence ID" value="Pp3c3_23390V3.1"/>
    <property type="gene ID" value="Pp3c3_23390"/>
</dbReference>
<evidence type="ECO:0000313" key="1">
    <source>
        <dbReference type="EMBL" id="PNR57852.1"/>
    </source>
</evidence>
<dbReference type="InParanoid" id="A0A2K1KVN1"/>
<evidence type="ECO:0000313" key="3">
    <source>
        <dbReference type="Proteomes" id="UP000006727"/>
    </source>
</evidence>
<proteinExistence type="predicted"/>
<sequence>MVLDQNLHEELDKNQMDEARHIVLRLDQRAILICQVHKKFGHFGVRRKYSILHNQC</sequence>
<dbReference type="EMBL" id="ABEU02000003">
    <property type="protein sequence ID" value="PNR57852.1"/>
    <property type="molecule type" value="Genomic_DNA"/>
</dbReference>
<gene>
    <name evidence="1" type="ORF">PHYPA_004846</name>
</gene>
<accession>A0A2K1KVN1</accession>
<dbReference type="Proteomes" id="UP000006727">
    <property type="component" value="Chromosome 3"/>
</dbReference>
<dbReference type="Gramene" id="Pp3c3_23390V3.1">
    <property type="protein sequence ID" value="Pp3c3_23390V3.1"/>
    <property type="gene ID" value="Pp3c3_23390"/>
</dbReference>
<evidence type="ECO:0000313" key="2">
    <source>
        <dbReference type="EnsemblPlants" id="Pp3c3_23390V3.1"/>
    </source>
</evidence>